<feature type="signal peptide" evidence="1">
    <location>
        <begin position="1"/>
        <end position="23"/>
    </location>
</feature>
<feature type="chain" id="PRO_5045806085" description="Curli production assembly/transport component CsgF" evidence="1">
    <location>
        <begin position="24"/>
        <end position="126"/>
    </location>
</feature>
<keyword evidence="3" id="KW-1185">Reference proteome</keyword>
<sequence length="126" mass="13111">MYRVLPLAIGSAAALAITSPAEAGFREQMSWQFRGPAELQTELNRETLRTQLNGRQVQGGATAIGLGVPEVAGTTVGNQTNGATSYTVNLNGSGNSVTIDGYLNLNASQQSEGQSASVAQQKDKGQ</sequence>
<reference evidence="2 3" key="1">
    <citation type="submission" date="2024-01" db="EMBL/GenBank/DDBJ databases">
        <title>Multi-omics insights into the function and evolution of sodium benzoate biodegradation pathways in Benzoatithermus flavus gen. nov., sp. nov. from hot spring.</title>
        <authorList>
            <person name="Hu C.-J."/>
            <person name="Li W.-J."/>
        </authorList>
    </citation>
    <scope>NUCLEOTIDE SEQUENCE [LARGE SCALE GENOMIC DNA]</scope>
    <source>
        <strain evidence="2 3">SYSU G07066</strain>
    </source>
</reference>
<evidence type="ECO:0008006" key="4">
    <source>
        <dbReference type="Google" id="ProtNLM"/>
    </source>
</evidence>
<gene>
    <name evidence="2" type="ORF">U1T56_07070</name>
</gene>
<evidence type="ECO:0000256" key="1">
    <source>
        <dbReference type="SAM" id="SignalP"/>
    </source>
</evidence>
<comment type="caution">
    <text evidence="2">The sequence shown here is derived from an EMBL/GenBank/DDBJ whole genome shotgun (WGS) entry which is preliminary data.</text>
</comment>
<name>A0ABU8XR62_9PROT</name>
<dbReference type="Proteomes" id="UP001375743">
    <property type="component" value="Unassembled WGS sequence"/>
</dbReference>
<evidence type="ECO:0000313" key="2">
    <source>
        <dbReference type="EMBL" id="MEK0082905.1"/>
    </source>
</evidence>
<dbReference type="RefSeq" id="WP_418158755.1">
    <property type="nucleotide sequence ID" value="NZ_JBBLZC010000005.1"/>
</dbReference>
<keyword evidence="1" id="KW-0732">Signal</keyword>
<dbReference type="EMBL" id="JBBLZC010000005">
    <property type="protein sequence ID" value="MEK0082905.1"/>
    <property type="molecule type" value="Genomic_DNA"/>
</dbReference>
<accession>A0ABU8XR62</accession>
<evidence type="ECO:0000313" key="3">
    <source>
        <dbReference type="Proteomes" id="UP001375743"/>
    </source>
</evidence>
<organism evidence="2 3">
    <name type="scientific">Benzoatithermus flavus</name>
    <dbReference type="NCBI Taxonomy" id="3108223"/>
    <lineage>
        <taxon>Bacteria</taxon>
        <taxon>Pseudomonadati</taxon>
        <taxon>Pseudomonadota</taxon>
        <taxon>Alphaproteobacteria</taxon>
        <taxon>Geminicoccales</taxon>
        <taxon>Geminicoccaceae</taxon>
        <taxon>Benzoatithermus</taxon>
    </lineage>
</organism>
<protein>
    <recommendedName>
        <fullName evidence="4">Curli production assembly/transport component CsgF</fullName>
    </recommendedName>
</protein>
<proteinExistence type="predicted"/>